<organism evidence="2 3">
    <name type="scientific">Macrococcus lamae</name>
    <dbReference type="NCBI Taxonomy" id="198484"/>
    <lineage>
        <taxon>Bacteria</taxon>
        <taxon>Bacillati</taxon>
        <taxon>Bacillota</taxon>
        <taxon>Bacilli</taxon>
        <taxon>Bacillales</taxon>
        <taxon>Staphylococcaceae</taxon>
        <taxon>Macrococcus</taxon>
    </lineage>
</organism>
<name>A0A4R6BUC8_9STAP</name>
<sequence length="163" mass="17632">MERARTRKLTLTALLTAVNVLLSQLIYIPLGPIKALPMQHLINVVCAVTVGPWFAVMQALMSSIIRNMVGTGTFFAFPGSMIGALLSSLLYRRYKKVGFAVIGEAIGTGLIGSLICIPVMWMMNTDITVLKVIMPAFIINSIIGSTIAAILIKVTARRGIIKL</sequence>
<evidence type="ECO:0000313" key="2">
    <source>
        <dbReference type="EMBL" id="TDM11851.1"/>
    </source>
</evidence>
<protein>
    <submittedName>
        <fullName evidence="2">Energy coupling factor transporter S component ThiW</fullName>
    </submittedName>
</protein>
<dbReference type="OrthoDB" id="5516776at2"/>
<evidence type="ECO:0000313" key="3">
    <source>
        <dbReference type="Proteomes" id="UP000294802"/>
    </source>
</evidence>
<proteinExistence type="predicted"/>
<accession>A0A4R6BUC8</accession>
<reference evidence="2 3" key="1">
    <citation type="submission" date="2019-01" db="EMBL/GenBank/DDBJ databases">
        <title>Draft genome sequences of the type strains of six Macrococcus species.</title>
        <authorList>
            <person name="Mazhar S."/>
            <person name="Altermann E."/>
            <person name="Hill C."/>
            <person name="Mcauliffe O."/>
        </authorList>
    </citation>
    <scope>NUCLEOTIDE SEQUENCE [LARGE SCALE GENOMIC DNA]</scope>
    <source>
        <strain evidence="2 3">CCM4815</strain>
    </source>
</reference>
<dbReference type="Pfam" id="PF09512">
    <property type="entry name" value="ThiW"/>
    <property type="match status" value="1"/>
</dbReference>
<feature type="transmembrane region" description="Helical" evidence="1">
    <location>
        <begin position="12"/>
        <end position="30"/>
    </location>
</feature>
<dbReference type="AlphaFoldDB" id="A0A4R6BUC8"/>
<comment type="caution">
    <text evidence="2">The sequence shown here is derived from an EMBL/GenBank/DDBJ whole genome shotgun (WGS) entry which is preliminary data.</text>
</comment>
<feature type="transmembrane region" description="Helical" evidence="1">
    <location>
        <begin position="133"/>
        <end position="152"/>
    </location>
</feature>
<dbReference type="RefSeq" id="WP_133443707.1">
    <property type="nucleotide sequence ID" value="NZ_SCWB01000008.1"/>
</dbReference>
<feature type="transmembrane region" description="Helical" evidence="1">
    <location>
        <begin position="71"/>
        <end position="91"/>
    </location>
</feature>
<keyword evidence="1" id="KW-0812">Transmembrane</keyword>
<keyword evidence="1" id="KW-0472">Membrane</keyword>
<dbReference type="PIRSF" id="PIRSF024534">
    <property type="entry name" value="ThiW"/>
    <property type="match status" value="1"/>
</dbReference>
<dbReference type="InterPro" id="IPR012652">
    <property type="entry name" value="ThiW"/>
</dbReference>
<feature type="transmembrane region" description="Helical" evidence="1">
    <location>
        <begin position="98"/>
        <end position="121"/>
    </location>
</feature>
<evidence type="ECO:0000256" key="1">
    <source>
        <dbReference type="SAM" id="Phobius"/>
    </source>
</evidence>
<gene>
    <name evidence="2" type="primary">thiW</name>
    <name evidence="2" type="ORF">ERX29_05550</name>
</gene>
<dbReference type="Proteomes" id="UP000294802">
    <property type="component" value="Unassembled WGS sequence"/>
</dbReference>
<dbReference type="NCBIfam" id="TIGR02359">
    <property type="entry name" value="thiW"/>
    <property type="match status" value="1"/>
</dbReference>
<dbReference type="Gene3D" id="1.10.1760.20">
    <property type="match status" value="1"/>
</dbReference>
<keyword evidence="1" id="KW-1133">Transmembrane helix</keyword>
<dbReference type="EMBL" id="SCWB01000008">
    <property type="protein sequence ID" value="TDM11851.1"/>
    <property type="molecule type" value="Genomic_DNA"/>
</dbReference>
<keyword evidence="3" id="KW-1185">Reference proteome</keyword>